<dbReference type="Proteomes" id="UP000245383">
    <property type="component" value="Unassembled WGS sequence"/>
</dbReference>
<comment type="similarity">
    <text evidence="7">Belongs to the fluoride channel Fluc/FEX (TC 1.A.43) family.</text>
</comment>
<dbReference type="EMBL" id="MBFR01000028">
    <property type="protein sequence ID" value="PVU96591.1"/>
    <property type="molecule type" value="Genomic_DNA"/>
</dbReference>
<protein>
    <recommendedName>
        <fullName evidence="12">Fluoride ion transporter CrcB</fullName>
    </recommendedName>
</protein>
<comment type="caution">
    <text evidence="10">The sequence shown here is derived from an EMBL/GenBank/DDBJ whole genome shotgun (WGS) entry which is preliminary data.</text>
</comment>
<evidence type="ECO:0000256" key="3">
    <source>
        <dbReference type="ARBA" id="ARBA00022475"/>
    </source>
</evidence>
<accession>A0A2T9YW77</accession>
<dbReference type="PANTHER" id="PTHR28259:SF1">
    <property type="entry name" value="FLUORIDE EXPORT PROTEIN 1-RELATED"/>
    <property type="match status" value="1"/>
</dbReference>
<feature type="transmembrane region" description="Helical" evidence="9">
    <location>
        <begin position="117"/>
        <end position="137"/>
    </location>
</feature>
<comment type="subcellular location">
    <subcellularLocation>
        <location evidence="2">Cell membrane</location>
        <topology evidence="2">Multi-pass membrane protein</topology>
    </subcellularLocation>
</comment>
<keyword evidence="6 9" id="KW-0472">Membrane</keyword>
<dbReference type="PANTHER" id="PTHR28259">
    <property type="entry name" value="FLUORIDE EXPORT PROTEIN 1-RELATED"/>
    <property type="match status" value="1"/>
</dbReference>
<feature type="transmembrane region" description="Helical" evidence="9">
    <location>
        <begin position="71"/>
        <end position="97"/>
    </location>
</feature>
<gene>
    <name evidence="10" type="ORF">BB561_001062</name>
</gene>
<keyword evidence="11" id="KW-1185">Reference proteome</keyword>
<dbReference type="InterPro" id="IPR003691">
    <property type="entry name" value="FluC"/>
</dbReference>
<dbReference type="STRING" id="133385.A0A2T9YW77"/>
<feature type="transmembrane region" description="Helical" evidence="9">
    <location>
        <begin position="247"/>
        <end position="269"/>
    </location>
</feature>
<dbReference type="Pfam" id="PF02537">
    <property type="entry name" value="CRCB"/>
    <property type="match status" value="2"/>
</dbReference>
<feature type="transmembrane region" description="Helical" evidence="9">
    <location>
        <begin position="337"/>
        <end position="358"/>
    </location>
</feature>
<evidence type="ECO:0000313" key="11">
    <source>
        <dbReference type="Proteomes" id="UP000245383"/>
    </source>
</evidence>
<evidence type="ECO:0008006" key="12">
    <source>
        <dbReference type="Google" id="ProtNLM"/>
    </source>
</evidence>
<evidence type="ECO:0000313" key="10">
    <source>
        <dbReference type="EMBL" id="PVU96591.1"/>
    </source>
</evidence>
<dbReference type="AlphaFoldDB" id="A0A2T9YW77"/>
<dbReference type="GO" id="GO:0005886">
    <property type="term" value="C:plasma membrane"/>
    <property type="evidence" value="ECO:0007669"/>
    <property type="project" value="UniProtKB-SubCell"/>
</dbReference>
<keyword evidence="5 9" id="KW-1133">Transmembrane helix</keyword>
<evidence type="ECO:0000256" key="9">
    <source>
        <dbReference type="SAM" id="Phobius"/>
    </source>
</evidence>
<evidence type="ECO:0000256" key="1">
    <source>
        <dbReference type="ARBA" id="ARBA00002598"/>
    </source>
</evidence>
<keyword evidence="4 9" id="KW-0812">Transmembrane</keyword>
<dbReference type="GO" id="GO:1903425">
    <property type="term" value="F:fluoride transmembrane transporter activity"/>
    <property type="evidence" value="ECO:0007669"/>
    <property type="project" value="TreeGrafter"/>
</dbReference>
<sequence>MYFATTKIFDFFFDAGVVLFWCFPGIVVRHYLVNQFKYTGNLVFAVLYAQVIGCTLLGLINSVKKKFQRLLLLSSIIYTGLTSGLCGSITTFSTWQFDVFSIIIGLTPYQLSIKHKIYSVLSQLIFTTASSCAAYDFGIHLGELMFDNYTDEPSPLIDQNNNIEQNNLSSDNLAAQSTGQPNVVLKGQTCLSSPASASLVNRANSNNRNYKANGVSFGQSLIDMSQQDTTAQTPNSRNLSIYFERGFSILGWIACVFFATFTGIKYQSITNNSNWNLLLAITFGPLGGFFRWTLSKINKPEYFIPYGTLSANLIAVVILTTSNILGSSSSTFNRCLFLKSGLGFGLSGCLSTVSTFTFEILQLRRRNAYSYYFISILVSQVLSLVVFKIIGKPVDFLINSQDC</sequence>
<evidence type="ECO:0000256" key="5">
    <source>
        <dbReference type="ARBA" id="ARBA00022989"/>
    </source>
</evidence>
<dbReference type="OrthoDB" id="409792at2759"/>
<feature type="transmembrane region" description="Helical" evidence="9">
    <location>
        <begin position="12"/>
        <end position="32"/>
    </location>
</feature>
<reference evidence="10 11" key="1">
    <citation type="journal article" date="2018" name="MBio">
        <title>Comparative Genomics Reveals the Core Gene Toolbox for the Fungus-Insect Symbiosis.</title>
        <authorList>
            <person name="Wang Y."/>
            <person name="Stata M."/>
            <person name="Wang W."/>
            <person name="Stajich J.E."/>
            <person name="White M.M."/>
            <person name="Moncalvo J.M."/>
        </authorList>
    </citation>
    <scope>NUCLEOTIDE SEQUENCE [LARGE SCALE GENOMIC DNA]</scope>
    <source>
        <strain evidence="10 11">SWE-8-4</strain>
    </source>
</reference>
<feature type="transmembrane region" description="Helical" evidence="9">
    <location>
        <begin position="38"/>
        <end position="59"/>
    </location>
</feature>
<organism evidence="10 11">
    <name type="scientific">Smittium simulii</name>
    <dbReference type="NCBI Taxonomy" id="133385"/>
    <lineage>
        <taxon>Eukaryota</taxon>
        <taxon>Fungi</taxon>
        <taxon>Fungi incertae sedis</taxon>
        <taxon>Zoopagomycota</taxon>
        <taxon>Kickxellomycotina</taxon>
        <taxon>Harpellomycetes</taxon>
        <taxon>Harpellales</taxon>
        <taxon>Legeriomycetaceae</taxon>
        <taxon>Smittium</taxon>
    </lineage>
</organism>
<evidence type="ECO:0000256" key="7">
    <source>
        <dbReference type="ARBA" id="ARBA00035120"/>
    </source>
</evidence>
<evidence type="ECO:0000256" key="8">
    <source>
        <dbReference type="ARBA" id="ARBA00035585"/>
    </source>
</evidence>
<feature type="transmembrane region" description="Helical" evidence="9">
    <location>
        <begin position="306"/>
        <end position="325"/>
    </location>
</feature>
<feature type="transmembrane region" description="Helical" evidence="9">
    <location>
        <begin position="275"/>
        <end position="294"/>
    </location>
</feature>
<evidence type="ECO:0000256" key="2">
    <source>
        <dbReference type="ARBA" id="ARBA00004651"/>
    </source>
</evidence>
<evidence type="ECO:0000256" key="6">
    <source>
        <dbReference type="ARBA" id="ARBA00023136"/>
    </source>
</evidence>
<proteinExistence type="inferred from homology"/>
<keyword evidence="3" id="KW-1003">Cell membrane</keyword>
<feature type="transmembrane region" description="Helical" evidence="9">
    <location>
        <begin position="370"/>
        <end position="390"/>
    </location>
</feature>
<evidence type="ECO:0000256" key="4">
    <source>
        <dbReference type="ARBA" id="ARBA00022692"/>
    </source>
</evidence>
<name>A0A2T9YW77_9FUNG</name>
<comment type="function">
    <text evidence="1">Fluoride channel required for the rapid expulsion of cytoplasmic fluoride.</text>
</comment>
<comment type="catalytic activity">
    <reaction evidence="8">
        <text>fluoride(in) = fluoride(out)</text>
        <dbReference type="Rhea" id="RHEA:76159"/>
        <dbReference type="ChEBI" id="CHEBI:17051"/>
    </reaction>
    <physiologicalReaction direction="left-to-right" evidence="8">
        <dbReference type="Rhea" id="RHEA:76160"/>
    </physiologicalReaction>
</comment>